<keyword evidence="8" id="KW-1133">Transmembrane helix</keyword>
<evidence type="ECO:0000256" key="6">
    <source>
        <dbReference type="PROSITE-ProRule" id="PRU00460"/>
    </source>
</evidence>
<dbReference type="PROSITE" id="PS50027">
    <property type="entry name" value="EGF_LAM_2"/>
    <property type="match status" value="1"/>
</dbReference>
<evidence type="ECO:0000256" key="7">
    <source>
        <dbReference type="SAM" id="MobiDB-lite"/>
    </source>
</evidence>
<dbReference type="GO" id="GO:0005044">
    <property type="term" value="F:scavenger receptor activity"/>
    <property type="evidence" value="ECO:0007669"/>
    <property type="project" value="InterPro"/>
</dbReference>
<proteinExistence type="predicted"/>
<dbReference type="PROSITE" id="PS00022">
    <property type="entry name" value="EGF_1"/>
    <property type="match status" value="6"/>
</dbReference>
<keyword evidence="1 5" id="KW-0245">EGF-like domain</keyword>
<organism evidence="11 12">
    <name type="scientific">Pinctada imbricata</name>
    <name type="common">Atlantic pearl-oyster</name>
    <name type="synonym">Pinctada martensii</name>
    <dbReference type="NCBI Taxonomy" id="66713"/>
    <lineage>
        <taxon>Eukaryota</taxon>
        <taxon>Metazoa</taxon>
        <taxon>Spiralia</taxon>
        <taxon>Lophotrochozoa</taxon>
        <taxon>Mollusca</taxon>
        <taxon>Bivalvia</taxon>
        <taxon>Autobranchia</taxon>
        <taxon>Pteriomorphia</taxon>
        <taxon>Pterioida</taxon>
        <taxon>Pterioidea</taxon>
        <taxon>Pteriidae</taxon>
        <taxon>Pinctada</taxon>
    </lineage>
</organism>
<comment type="caution">
    <text evidence="5">Lacks conserved residue(s) required for the propagation of feature annotation.</text>
</comment>
<evidence type="ECO:0000313" key="12">
    <source>
        <dbReference type="Proteomes" id="UP001186944"/>
    </source>
</evidence>
<accession>A0AA88YIF9</accession>
<evidence type="ECO:0000313" key="11">
    <source>
        <dbReference type="EMBL" id="KAK3105544.1"/>
    </source>
</evidence>
<evidence type="ECO:0000259" key="9">
    <source>
        <dbReference type="PROSITE" id="PS50026"/>
    </source>
</evidence>
<feature type="disulfide bond" evidence="6">
    <location>
        <begin position="87"/>
        <end position="96"/>
    </location>
</feature>
<feature type="disulfide bond" evidence="5">
    <location>
        <begin position="369"/>
        <end position="378"/>
    </location>
</feature>
<dbReference type="PROSITE" id="PS50026">
    <property type="entry name" value="EGF_3"/>
    <property type="match status" value="3"/>
</dbReference>
<evidence type="ECO:0000256" key="8">
    <source>
        <dbReference type="SAM" id="Phobius"/>
    </source>
</evidence>
<evidence type="ECO:0000256" key="2">
    <source>
        <dbReference type="ARBA" id="ARBA00022729"/>
    </source>
</evidence>
<evidence type="ECO:0000256" key="5">
    <source>
        <dbReference type="PROSITE-ProRule" id="PRU00076"/>
    </source>
</evidence>
<feature type="region of interest" description="Disordered" evidence="7">
    <location>
        <begin position="450"/>
        <end position="494"/>
    </location>
</feature>
<dbReference type="InterPro" id="IPR042635">
    <property type="entry name" value="MEGF10/SREC1/2-like"/>
</dbReference>
<evidence type="ECO:0000256" key="3">
    <source>
        <dbReference type="ARBA" id="ARBA00022737"/>
    </source>
</evidence>
<dbReference type="SMART" id="SM00181">
    <property type="entry name" value="EGF"/>
    <property type="match status" value="7"/>
</dbReference>
<evidence type="ECO:0000256" key="1">
    <source>
        <dbReference type="ARBA" id="ARBA00022536"/>
    </source>
</evidence>
<feature type="domain" description="EGF-like" evidence="9">
    <location>
        <begin position="243"/>
        <end position="273"/>
    </location>
</feature>
<dbReference type="SMART" id="SM00180">
    <property type="entry name" value="EGF_Lam"/>
    <property type="match status" value="6"/>
</dbReference>
<reference evidence="11" key="1">
    <citation type="submission" date="2019-08" db="EMBL/GenBank/DDBJ databases">
        <title>The improved chromosome-level genome for the pearl oyster Pinctada fucata martensii using PacBio sequencing and Hi-C.</title>
        <authorList>
            <person name="Zheng Z."/>
        </authorList>
    </citation>
    <scope>NUCLEOTIDE SEQUENCE</scope>
    <source>
        <strain evidence="11">ZZ-2019</strain>
        <tissue evidence="11">Adductor muscle</tissue>
    </source>
</reference>
<sequence>MVPVSVNLDSKERIVRSRAPLVTMATIVQVYVLHVTLASAVKLQGYVYVRNVCFQCQKGRFGMNCTQTCSCSAQSTGCDPETGECNCLPGYTGEQCEHSCPRGTWGQGCNNVCKDVCSTMGTETCSPINGACRCKPGYTGMNCSSACPTGSWGRNCVNTCTCNGRGKCDLVTGSCDCDPGYNGSSCQTVCSSTQSWGKRCSHLCNCNGAPCNPVDGRCECPAGKKGHHCEQECSAYYFGINCVQPCRCQNGAICDKTTGACTCQPGWAGTFCENKCDDGYFGAGCDQQCPVCYHGGSCDPATGQCQCAAGYTGINCQQMCPVGYYGVGCGSKCPSVCPHNCQPDVGVCKCTPGSCLNGGVCNSQGVCQCAAGYEGDRCSQTTGQSARLVNQAPQSGGNNSVSLSNGSVAGLAVGIVVAIALMAILIVLGMRRYYTGRFLRSATAVRYDHRDSVNEPDDDDDGMRGFSNPQYEESRENRVAAELSSPTHENETDS</sequence>
<keyword evidence="8" id="KW-0812">Transmembrane</keyword>
<dbReference type="Gene3D" id="2.170.300.10">
    <property type="entry name" value="Tie2 ligand-binding domain superfamily"/>
    <property type="match status" value="2"/>
</dbReference>
<dbReference type="PANTHER" id="PTHR24043">
    <property type="entry name" value="SCAVENGER RECEPTOR CLASS F"/>
    <property type="match status" value="1"/>
</dbReference>
<evidence type="ECO:0000259" key="10">
    <source>
        <dbReference type="PROSITE" id="PS50027"/>
    </source>
</evidence>
<protein>
    <recommendedName>
        <fullName evidence="13">Multiple epidermal growth factor-like domains protein 10</fullName>
    </recommendedName>
</protein>
<dbReference type="PRINTS" id="PR00011">
    <property type="entry name" value="EGFLAMININ"/>
</dbReference>
<keyword evidence="4 5" id="KW-1015">Disulfide bond</keyword>
<keyword evidence="6" id="KW-0424">Laminin EGF-like domain</keyword>
<keyword evidence="3" id="KW-0677">Repeat</keyword>
<evidence type="ECO:0008006" key="13">
    <source>
        <dbReference type="Google" id="ProtNLM"/>
    </source>
</evidence>
<dbReference type="CDD" id="cd00055">
    <property type="entry name" value="EGF_Lam"/>
    <property type="match status" value="2"/>
</dbReference>
<dbReference type="GO" id="GO:0007157">
    <property type="term" value="P:heterophilic cell-cell adhesion via plasma membrane cell adhesion molecules"/>
    <property type="evidence" value="ECO:0007669"/>
    <property type="project" value="TreeGrafter"/>
</dbReference>
<keyword evidence="8" id="KW-0472">Membrane</keyword>
<feature type="domain" description="Laminin EGF-like" evidence="10">
    <location>
        <begin position="69"/>
        <end position="115"/>
    </location>
</feature>
<dbReference type="PANTHER" id="PTHR24043:SF9">
    <property type="entry name" value="MULTIPLE EGF LIKE DOMAINS 11"/>
    <property type="match status" value="1"/>
</dbReference>
<dbReference type="Pfam" id="PF00053">
    <property type="entry name" value="EGF_laminin"/>
    <property type="match status" value="4"/>
</dbReference>
<dbReference type="FunFam" id="2.170.300.10:FF:000002">
    <property type="entry name" value="Multiple epidermal growth factor-like domains 10"/>
    <property type="match status" value="1"/>
</dbReference>
<dbReference type="InterPro" id="IPR002049">
    <property type="entry name" value="LE_dom"/>
</dbReference>
<feature type="transmembrane region" description="Helical" evidence="8">
    <location>
        <begin position="408"/>
        <end position="430"/>
    </location>
</feature>
<dbReference type="InterPro" id="IPR000742">
    <property type="entry name" value="EGF"/>
</dbReference>
<dbReference type="EMBL" id="VSWD01000003">
    <property type="protein sequence ID" value="KAK3105544.1"/>
    <property type="molecule type" value="Genomic_DNA"/>
</dbReference>
<feature type="domain" description="EGF-like" evidence="9">
    <location>
        <begin position="286"/>
        <end position="317"/>
    </location>
</feature>
<gene>
    <name evidence="11" type="ORF">FSP39_000120</name>
</gene>
<feature type="disulfide bond" evidence="5">
    <location>
        <begin position="307"/>
        <end position="316"/>
    </location>
</feature>
<keyword evidence="2" id="KW-0732">Signal</keyword>
<dbReference type="Proteomes" id="UP001186944">
    <property type="component" value="Unassembled WGS sequence"/>
</dbReference>
<dbReference type="AlphaFoldDB" id="A0AA88YIF9"/>
<comment type="caution">
    <text evidence="11">The sequence shown here is derived from an EMBL/GenBank/DDBJ whole genome shotgun (WGS) entry which is preliminary data.</text>
</comment>
<name>A0AA88YIF9_PINIB</name>
<dbReference type="Gene3D" id="2.10.25.10">
    <property type="entry name" value="Laminin"/>
    <property type="match status" value="1"/>
</dbReference>
<feature type="disulfide bond" evidence="5">
    <location>
        <begin position="263"/>
        <end position="272"/>
    </location>
</feature>
<feature type="domain" description="EGF-like" evidence="9">
    <location>
        <begin position="349"/>
        <end position="379"/>
    </location>
</feature>
<evidence type="ECO:0000256" key="4">
    <source>
        <dbReference type="ARBA" id="ARBA00023157"/>
    </source>
</evidence>
<keyword evidence="12" id="KW-1185">Reference proteome</keyword>
<dbReference type="PROSITE" id="PS01186">
    <property type="entry name" value="EGF_2"/>
    <property type="match status" value="1"/>
</dbReference>